<dbReference type="Pfam" id="PF03755">
    <property type="entry name" value="YicC-like_N"/>
    <property type="match status" value="1"/>
</dbReference>
<comment type="similarity">
    <text evidence="5">Belongs to the YicC/YloC family.</text>
</comment>
<gene>
    <name evidence="9" type="ORF">QGN29_12385</name>
</gene>
<name>A0AA52H9C2_9PROT</name>
<dbReference type="EMBL" id="CP123872">
    <property type="protein sequence ID" value="WND02347.1"/>
    <property type="molecule type" value="Genomic_DNA"/>
</dbReference>
<protein>
    <submittedName>
        <fullName evidence="9">YicC family protein</fullName>
    </submittedName>
</protein>
<evidence type="ECO:0000256" key="4">
    <source>
        <dbReference type="ARBA" id="ARBA00022801"/>
    </source>
</evidence>
<keyword evidence="4" id="KW-0378">Hydrolase</keyword>
<dbReference type="InterPro" id="IPR013551">
    <property type="entry name" value="YicC-like_C"/>
</dbReference>
<feature type="domain" description="Endoribonuclease YicC-like C-terminal" evidence="8">
    <location>
        <begin position="182"/>
        <end position="294"/>
    </location>
</feature>
<feature type="domain" description="Endoribonuclease YicC-like N-terminal" evidence="7">
    <location>
        <begin position="3"/>
        <end position="158"/>
    </location>
</feature>
<organism evidence="9 10">
    <name type="scientific">Temperatibacter marinus</name>
    <dbReference type="NCBI Taxonomy" id="1456591"/>
    <lineage>
        <taxon>Bacteria</taxon>
        <taxon>Pseudomonadati</taxon>
        <taxon>Pseudomonadota</taxon>
        <taxon>Alphaproteobacteria</taxon>
        <taxon>Kordiimonadales</taxon>
        <taxon>Temperatibacteraceae</taxon>
        <taxon>Temperatibacter</taxon>
    </lineage>
</organism>
<dbReference type="AlphaFoldDB" id="A0AA52H9C2"/>
<keyword evidence="3" id="KW-0255">Endonuclease</keyword>
<dbReference type="PANTHER" id="PTHR30636">
    <property type="entry name" value="UPF0701 PROTEIN YICC"/>
    <property type="match status" value="1"/>
</dbReference>
<evidence type="ECO:0000259" key="7">
    <source>
        <dbReference type="Pfam" id="PF03755"/>
    </source>
</evidence>
<evidence type="ECO:0000313" key="10">
    <source>
        <dbReference type="Proteomes" id="UP001268683"/>
    </source>
</evidence>
<dbReference type="InterPro" id="IPR013527">
    <property type="entry name" value="YicC-like_N"/>
</dbReference>
<evidence type="ECO:0000256" key="2">
    <source>
        <dbReference type="ARBA" id="ARBA00022722"/>
    </source>
</evidence>
<dbReference type="NCBIfam" id="TIGR00255">
    <property type="entry name" value="YicC/YloC family endoribonuclease"/>
    <property type="match status" value="1"/>
</dbReference>
<proteinExistence type="inferred from homology"/>
<dbReference type="KEGG" id="tmk:QGN29_12385"/>
<evidence type="ECO:0000256" key="1">
    <source>
        <dbReference type="ARBA" id="ARBA00001968"/>
    </source>
</evidence>
<evidence type="ECO:0000256" key="5">
    <source>
        <dbReference type="ARBA" id="ARBA00035648"/>
    </source>
</evidence>
<dbReference type="GO" id="GO:0016787">
    <property type="term" value="F:hydrolase activity"/>
    <property type="evidence" value="ECO:0007669"/>
    <property type="project" value="UniProtKB-KW"/>
</dbReference>
<sequence>MSLKSMTGFARHKGLNDSASWYWEIKTVNAKGLDIRTRIPSFLEGLEHEVKKMVGQSLTRGSVFVSLSIEMEQMNERLQINEERLSQVIEISKKYSEIEGVSPASLDGLLGLKGVLELKTSERSEEDNKQLLEELKESLSENLVRLNEARLDEGARMQAVLSKQLDEVEHLVKQAVVVSGDRLDAMKHRFQSQLEKVYEGSESLSEERLAQEIATIAVKADIQEEIDRLNSHIEDARILLQEEKAVGRRLDFLTQEFNREANTLCSKSGDTKLTRIGIDLKTVIDQFREQIQNIQ</sequence>
<dbReference type="InterPro" id="IPR005229">
    <property type="entry name" value="YicC/YloC-like"/>
</dbReference>
<keyword evidence="2" id="KW-0540">Nuclease</keyword>
<dbReference type="GO" id="GO:0004521">
    <property type="term" value="F:RNA endonuclease activity"/>
    <property type="evidence" value="ECO:0007669"/>
    <property type="project" value="InterPro"/>
</dbReference>
<evidence type="ECO:0000259" key="8">
    <source>
        <dbReference type="Pfam" id="PF08340"/>
    </source>
</evidence>
<reference evidence="9" key="1">
    <citation type="submission" date="2023-04" db="EMBL/GenBank/DDBJ databases">
        <title>Complete genome sequence of Temperatibacter marinus.</title>
        <authorList>
            <person name="Rong J.-C."/>
            <person name="Yi M.-L."/>
            <person name="Zhao Q."/>
        </authorList>
    </citation>
    <scope>NUCLEOTIDE SEQUENCE</scope>
    <source>
        <strain evidence="9">NBRC 110045</strain>
    </source>
</reference>
<dbReference type="RefSeq" id="WP_310798183.1">
    <property type="nucleotide sequence ID" value="NZ_CP123872.1"/>
</dbReference>
<accession>A0AA52H9C2</accession>
<dbReference type="PANTHER" id="PTHR30636:SF3">
    <property type="entry name" value="UPF0701 PROTEIN YICC"/>
    <property type="match status" value="1"/>
</dbReference>
<comment type="cofactor">
    <cofactor evidence="1">
        <name>a divalent metal cation</name>
        <dbReference type="ChEBI" id="CHEBI:60240"/>
    </cofactor>
</comment>
<evidence type="ECO:0000313" key="9">
    <source>
        <dbReference type="EMBL" id="WND02347.1"/>
    </source>
</evidence>
<feature type="coiled-coil region" evidence="6">
    <location>
        <begin position="121"/>
        <end position="152"/>
    </location>
</feature>
<dbReference type="Proteomes" id="UP001268683">
    <property type="component" value="Chromosome"/>
</dbReference>
<dbReference type="Pfam" id="PF08340">
    <property type="entry name" value="YicC-like_C"/>
    <property type="match status" value="1"/>
</dbReference>
<keyword evidence="10" id="KW-1185">Reference proteome</keyword>
<keyword evidence="6" id="KW-0175">Coiled coil</keyword>
<feature type="coiled-coil region" evidence="6">
    <location>
        <begin position="219"/>
        <end position="246"/>
    </location>
</feature>
<evidence type="ECO:0000256" key="6">
    <source>
        <dbReference type="SAM" id="Coils"/>
    </source>
</evidence>
<evidence type="ECO:0000256" key="3">
    <source>
        <dbReference type="ARBA" id="ARBA00022759"/>
    </source>
</evidence>